<organism evidence="3 4">
    <name type="scientific">Paracidovorax wautersii</name>
    <dbReference type="NCBI Taxonomy" id="1177982"/>
    <lineage>
        <taxon>Bacteria</taxon>
        <taxon>Pseudomonadati</taxon>
        <taxon>Pseudomonadota</taxon>
        <taxon>Betaproteobacteria</taxon>
        <taxon>Burkholderiales</taxon>
        <taxon>Comamonadaceae</taxon>
        <taxon>Paracidovorax</taxon>
    </lineage>
</organism>
<proteinExistence type="predicted"/>
<dbReference type="PANTHER" id="PTHR36571">
    <property type="entry name" value="PROTEIN YGIW"/>
    <property type="match status" value="1"/>
</dbReference>
<name>A0ABU1I8Z8_9BURK</name>
<dbReference type="Proteomes" id="UP001267710">
    <property type="component" value="Unassembled WGS sequence"/>
</dbReference>
<sequence length="120" mass="13139">MPYPMTIAASVIAASAFLLALPAHAEYTGPSSVPQATVQQLTKSGRDDEYAVLRGRVVSHDGGENYTFEDATGRMAVEISPKRMPVGRSFDANQALELTGKLDRDFSKTEFEVKQIRFVD</sequence>
<keyword evidence="1 2" id="KW-0732">Signal</keyword>
<dbReference type="InterPro" id="IPR005220">
    <property type="entry name" value="CarO-like"/>
</dbReference>
<evidence type="ECO:0000313" key="3">
    <source>
        <dbReference type="EMBL" id="MDR6213709.1"/>
    </source>
</evidence>
<dbReference type="Gene3D" id="2.40.50.200">
    <property type="entry name" value="Bacterial OB-fold"/>
    <property type="match status" value="1"/>
</dbReference>
<accession>A0ABU1I8Z8</accession>
<dbReference type="NCBIfam" id="NF033674">
    <property type="entry name" value="stress_OB_fold"/>
    <property type="match status" value="1"/>
</dbReference>
<evidence type="ECO:0000313" key="4">
    <source>
        <dbReference type="Proteomes" id="UP001267710"/>
    </source>
</evidence>
<keyword evidence="4" id="KW-1185">Reference proteome</keyword>
<protein>
    <submittedName>
        <fullName evidence="3">Uncharacterized protein (TIGR00156 family)</fullName>
    </submittedName>
</protein>
<evidence type="ECO:0000256" key="1">
    <source>
        <dbReference type="ARBA" id="ARBA00022729"/>
    </source>
</evidence>
<reference evidence="3 4" key="1">
    <citation type="submission" date="2023-08" db="EMBL/GenBank/DDBJ databases">
        <title>Functional and genomic diversity of the sorghum phyllosphere microbiome.</title>
        <authorList>
            <person name="Shade A."/>
        </authorList>
    </citation>
    <scope>NUCLEOTIDE SEQUENCE [LARGE SCALE GENOMIC DNA]</scope>
    <source>
        <strain evidence="3 4">SORGH_AS_0335</strain>
    </source>
</reference>
<comment type="caution">
    <text evidence="3">The sequence shown here is derived from an EMBL/GenBank/DDBJ whole genome shotgun (WGS) entry which is preliminary data.</text>
</comment>
<feature type="chain" id="PRO_5047532990" evidence="2">
    <location>
        <begin position="26"/>
        <end position="120"/>
    </location>
</feature>
<dbReference type="PANTHER" id="PTHR36571:SF1">
    <property type="entry name" value="PROTEIN YGIW"/>
    <property type="match status" value="1"/>
</dbReference>
<dbReference type="SUPFAM" id="SSF101756">
    <property type="entry name" value="Hypothetical protein YgiW"/>
    <property type="match status" value="1"/>
</dbReference>
<feature type="signal peptide" evidence="2">
    <location>
        <begin position="1"/>
        <end position="25"/>
    </location>
</feature>
<dbReference type="InterPro" id="IPR036700">
    <property type="entry name" value="BOBF_sf"/>
</dbReference>
<dbReference type="EMBL" id="JAVIZX010000001">
    <property type="protein sequence ID" value="MDR6213709.1"/>
    <property type="molecule type" value="Genomic_DNA"/>
</dbReference>
<gene>
    <name evidence="3" type="ORF">QE399_001398</name>
</gene>
<dbReference type="RefSeq" id="WP_309827464.1">
    <property type="nucleotide sequence ID" value="NZ_JAVIZX010000001.1"/>
</dbReference>
<dbReference type="Pfam" id="PF04076">
    <property type="entry name" value="BOF"/>
    <property type="match status" value="1"/>
</dbReference>
<evidence type="ECO:0000256" key="2">
    <source>
        <dbReference type="SAM" id="SignalP"/>
    </source>
</evidence>